<reference evidence="1" key="1">
    <citation type="submission" date="2020-08" db="EMBL/GenBank/DDBJ databases">
        <title>Multicomponent nature underlies the extraordinary mechanical properties of spider dragline silk.</title>
        <authorList>
            <person name="Kono N."/>
            <person name="Nakamura H."/>
            <person name="Mori M."/>
            <person name="Yoshida Y."/>
            <person name="Ohtoshi R."/>
            <person name="Malay A.D."/>
            <person name="Moran D.A.P."/>
            <person name="Tomita M."/>
            <person name="Numata K."/>
            <person name="Arakawa K."/>
        </authorList>
    </citation>
    <scope>NUCLEOTIDE SEQUENCE</scope>
</reference>
<dbReference type="AlphaFoldDB" id="A0A8X6WM34"/>
<evidence type="ECO:0000313" key="2">
    <source>
        <dbReference type="Proteomes" id="UP000886998"/>
    </source>
</evidence>
<gene>
    <name evidence="1" type="ORF">TNIN_271071</name>
</gene>
<dbReference type="Proteomes" id="UP000886998">
    <property type="component" value="Unassembled WGS sequence"/>
</dbReference>
<proteinExistence type="predicted"/>
<dbReference type="OrthoDB" id="10445396at2759"/>
<keyword evidence="2" id="KW-1185">Reference proteome</keyword>
<accession>A0A8X6WM34</accession>
<organism evidence="1 2">
    <name type="scientific">Trichonephila inaurata madagascariensis</name>
    <dbReference type="NCBI Taxonomy" id="2747483"/>
    <lineage>
        <taxon>Eukaryota</taxon>
        <taxon>Metazoa</taxon>
        <taxon>Ecdysozoa</taxon>
        <taxon>Arthropoda</taxon>
        <taxon>Chelicerata</taxon>
        <taxon>Arachnida</taxon>
        <taxon>Araneae</taxon>
        <taxon>Araneomorphae</taxon>
        <taxon>Entelegynae</taxon>
        <taxon>Araneoidea</taxon>
        <taxon>Nephilidae</taxon>
        <taxon>Trichonephila</taxon>
        <taxon>Trichonephila inaurata</taxon>
    </lineage>
</organism>
<dbReference type="EMBL" id="BMAV01000181">
    <property type="protein sequence ID" value="GFY37210.1"/>
    <property type="molecule type" value="Genomic_DNA"/>
</dbReference>
<protein>
    <submittedName>
        <fullName evidence="1">Uncharacterized protein</fullName>
    </submittedName>
</protein>
<name>A0A8X6WM34_9ARAC</name>
<comment type="caution">
    <text evidence="1">The sequence shown here is derived from an EMBL/GenBank/DDBJ whole genome shotgun (WGS) entry which is preliminary data.</text>
</comment>
<evidence type="ECO:0000313" key="1">
    <source>
        <dbReference type="EMBL" id="GFY37210.1"/>
    </source>
</evidence>
<sequence>MVYPTAAEYDLQHPVLSLGCQERHLPYLSGTRPARKVSHPGTQNREALPRFFPQSIKNLSFTNCFRTQDTGLRVLKPQVPEAVA</sequence>